<dbReference type="GO" id="GO:0016020">
    <property type="term" value="C:membrane"/>
    <property type="evidence" value="ECO:0007669"/>
    <property type="project" value="UniProtKB-SubCell"/>
</dbReference>
<comment type="subcellular location">
    <subcellularLocation>
        <location evidence="1">Membrane</location>
        <topology evidence="1">Single-pass membrane protein</topology>
    </subcellularLocation>
</comment>
<dbReference type="SMART" id="SM00244">
    <property type="entry name" value="PHB"/>
    <property type="match status" value="1"/>
</dbReference>
<keyword evidence="7" id="KW-0378">Hydrolase</keyword>
<dbReference type="InterPro" id="IPR020980">
    <property type="entry name" value="Membrane_HflK_N"/>
</dbReference>
<keyword evidence="8" id="KW-1185">Reference proteome</keyword>
<proteinExistence type="inferred from homology"/>
<comment type="subunit">
    <text evidence="3">HflC and HflK may interact to form a multimeric complex.</text>
</comment>
<dbReference type="Gene3D" id="3.30.479.30">
    <property type="entry name" value="Band 7 domain"/>
    <property type="match status" value="1"/>
</dbReference>
<dbReference type="Pfam" id="PF12221">
    <property type="entry name" value="HflK_N"/>
    <property type="match status" value="1"/>
</dbReference>
<keyword evidence="4" id="KW-0175">Coiled coil</keyword>
<evidence type="ECO:0000256" key="2">
    <source>
        <dbReference type="ARBA" id="ARBA00006971"/>
    </source>
</evidence>
<dbReference type="PANTHER" id="PTHR42911">
    <property type="entry name" value="MODULATOR OF FTSH PROTEASE HFLC"/>
    <property type="match status" value="1"/>
</dbReference>
<dbReference type="RefSeq" id="WP_133818851.1">
    <property type="nucleotide sequence ID" value="NZ_SNZH01000006.1"/>
</dbReference>
<dbReference type="PANTHER" id="PTHR42911:SF2">
    <property type="entry name" value="PROHIBITIN FAMILY PROTEIN"/>
    <property type="match status" value="1"/>
</dbReference>
<evidence type="ECO:0000256" key="3">
    <source>
        <dbReference type="RuleBase" id="RU364113"/>
    </source>
</evidence>
<keyword evidence="3" id="KW-1133">Transmembrane helix</keyword>
<organism evidence="7 8">
    <name type="scientific">Tahibacter aquaticus</name>
    <dbReference type="NCBI Taxonomy" id="520092"/>
    <lineage>
        <taxon>Bacteria</taxon>
        <taxon>Pseudomonadati</taxon>
        <taxon>Pseudomonadota</taxon>
        <taxon>Gammaproteobacteria</taxon>
        <taxon>Lysobacterales</taxon>
        <taxon>Rhodanobacteraceae</taxon>
        <taxon>Tahibacter</taxon>
    </lineage>
</organism>
<feature type="coiled-coil region" evidence="4">
    <location>
        <begin position="221"/>
        <end position="248"/>
    </location>
</feature>
<feature type="transmembrane region" description="Helical" evidence="3">
    <location>
        <begin position="48"/>
        <end position="66"/>
    </location>
</feature>
<reference evidence="7 8" key="1">
    <citation type="submission" date="2019-03" db="EMBL/GenBank/DDBJ databases">
        <title>Genomic Encyclopedia of Type Strains, Phase IV (KMG-IV): sequencing the most valuable type-strain genomes for metagenomic binning, comparative biology and taxonomic classification.</title>
        <authorList>
            <person name="Goeker M."/>
        </authorList>
    </citation>
    <scope>NUCLEOTIDE SEQUENCE [LARGE SCALE GENOMIC DNA]</scope>
    <source>
        <strain evidence="7 8">DSM 21667</strain>
    </source>
</reference>
<feature type="domain" description="Band 7" evidence="6">
    <location>
        <begin position="67"/>
        <end position="229"/>
    </location>
</feature>
<keyword evidence="3" id="KW-0472">Membrane</keyword>
<dbReference type="Pfam" id="PF01145">
    <property type="entry name" value="Band_7"/>
    <property type="match status" value="1"/>
</dbReference>
<feature type="region of interest" description="Disordered" evidence="5">
    <location>
        <begin position="1"/>
        <end position="20"/>
    </location>
</feature>
<evidence type="ECO:0000259" key="6">
    <source>
        <dbReference type="SMART" id="SM00244"/>
    </source>
</evidence>
<sequence length="361" mass="39606">MAWNEPGKRDPWRGNQKGPDFEETLRRLRERVMSLFGGSGGTSSGSGSGGGILVALVAIVLAWVALDSWSVVNARDVGVVQRFGKMTRVMSPGFNLKWPRPIETVTKVKTKDVRLLADSVRMLTMDENIVQIDFNVQYQVSDAQKFLFQVKDVEDPTVKQAAESAVRQVIGGSAMDTILSGQGSELVAETKRVLQTTLDSYDAGIIVNEVNFQSVAPPHEVKEAFDDVTNARENKQQTENEAQAYANQIVPEARGQAARIKAEAEGFRAERIARAEGDAARFNQLVAQYKSAPEILRRRLYLETMQQVLKDNIKVLDATGGRNLINLPIDRLVPAATSLSPGAGVLLQADEAARASREAQR</sequence>
<dbReference type="SUPFAM" id="SSF117892">
    <property type="entry name" value="Band 7/SPFH domain"/>
    <property type="match status" value="1"/>
</dbReference>
<accession>A0A4R6YYL5</accession>
<dbReference type="EMBL" id="SNZH01000006">
    <property type="protein sequence ID" value="TDR44115.1"/>
    <property type="molecule type" value="Genomic_DNA"/>
</dbReference>
<protein>
    <recommendedName>
        <fullName evidence="3">Protein HflK</fullName>
    </recommendedName>
</protein>
<name>A0A4R6YYL5_9GAMM</name>
<dbReference type="InterPro" id="IPR001107">
    <property type="entry name" value="Band_7"/>
</dbReference>
<dbReference type="CDD" id="cd03404">
    <property type="entry name" value="SPFH_HflK"/>
    <property type="match status" value="1"/>
</dbReference>
<evidence type="ECO:0000313" key="7">
    <source>
        <dbReference type="EMBL" id="TDR44115.1"/>
    </source>
</evidence>
<dbReference type="Proteomes" id="UP000295293">
    <property type="component" value="Unassembled WGS sequence"/>
</dbReference>
<evidence type="ECO:0000256" key="4">
    <source>
        <dbReference type="SAM" id="Coils"/>
    </source>
</evidence>
<feature type="compositionally biased region" description="Basic and acidic residues" evidence="5">
    <location>
        <begin position="1"/>
        <end position="12"/>
    </location>
</feature>
<evidence type="ECO:0000256" key="1">
    <source>
        <dbReference type="ARBA" id="ARBA00004167"/>
    </source>
</evidence>
<keyword evidence="3" id="KW-0812">Transmembrane</keyword>
<comment type="function">
    <text evidence="3">HflC and HflK could encode or regulate a protease.</text>
</comment>
<dbReference type="OrthoDB" id="9779595at2"/>
<dbReference type="InterPro" id="IPR010201">
    <property type="entry name" value="HflK"/>
</dbReference>
<dbReference type="GO" id="GO:0008233">
    <property type="term" value="F:peptidase activity"/>
    <property type="evidence" value="ECO:0007669"/>
    <property type="project" value="UniProtKB-KW"/>
</dbReference>
<evidence type="ECO:0000256" key="5">
    <source>
        <dbReference type="SAM" id="MobiDB-lite"/>
    </source>
</evidence>
<gene>
    <name evidence="7" type="ORF">DFR29_106262</name>
</gene>
<dbReference type="NCBIfam" id="TIGR01933">
    <property type="entry name" value="hflK"/>
    <property type="match status" value="1"/>
</dbReference>
<comment type="caution">
    <text evidence="7">The sequence shown here is derived from an EMBL/GenBank/DDBJ whole genome shotgun (WGS) entry which is preliminary data.</text>
</comment>
<keyword evidence="7" id="KW-0645">Protease</keyword>
<dbReference type="AlphaFoldDB" id="A0A4R6YYL5"/>
<dbReference type="InterPro" id="IPR036013">
    <property type="entry name" value="Band_7/SPFH_dom_sf"/>
</dbReference>
<comment type="similarity">
    <text evidence="2 3">Belongs to the band 7/mec-2 family. HflK subfamily.</text>
</comment>
<dbReference type="GO" id="GO:0006508">
    <property type="term" value="P:proteolysis"/>
    <property type="evidence" value="ECO:0007669"/>
    <property type="project" value="UniProtKB-KW"/>
</dbReference>
<evidence type="ECO:0000313" key="8">
    <source>
        <dbReference type="Proteomes" id="UP000295293"/>
    </source>
</evidence>